<evidence type="ECO:0000256" key="11">
    <source>
        <dbReference type="ARBA" id="ARBA00031044"/>
    </source>
</evidence>
<dbReference type="GO" id="GO:0046872">
    <property type="term" value="F:metal ion binding"/>
    <property type="evidence" value="ECO:0007669"/>
    <property type="project" value="UniProtKB-KW"/>
</dbReference>
<keyword evidence="10" id="KW-0862">Zinc</keyword>
<dbReference type="InterPro" id="IPR050110">
    <property type="entry name" value="Glyoxalase_II_hydrolase"/>
</dbReference>
<evidence type="ECO:0000313" key="13">
    <source>
        <dbReference type="Proteomes" id="UP001515500"/>
    </source>
</evidence>
<dbReference type="Pfam" id="PF00753">
    <property type="entry name" value="Lactamase_B"/>
    <property type="match status" value="1"/>
</dbReference>
<dbReference type="InterPro" id="IPR017782">
    <property type="entry name" value="Hydroxyacylglutathione_Hdrlase"/>
</dbReference>
<reference evidence="14" key="1">
    <citation type="submission" date="2025-08" db="UniProtKB">
        <authorList>
            <consortium name="RefSeq"/>
        </authorList>
    </citation>
    <scope>IDENTIFICATION</scope>
</reference>
<proteinExistence type="inferred from homology"/>
<dbReference type="Proteomes" id="UP001515500">
    <property type="component" value="Chromosome 4"/>
</dbReference>
<keyword evidence="9" id="KW-0378">Hydrolase</keyword>
<evidence type="ECO:0000256" key="5">
    <source>
        <dbReference type="ARBA" id="ARBA00004963"/>
    </source>
</evidence>
<comment type="pathway">
    <text evidence="5">Secondary metabolite metabolism; methylglyoxal degradation; (R)-lactate from methylglyoxal: step 2/2.</text>
</comment>
<name>A0AB40B5W1_DIOCR</name>
<comment type="cofactor">
    <cofactor evidence="3">
        <name>Fe(2+)</name>
        <dbReference type="ChEBI" id="CHEBI:29033"/>
    </cofactor>
</comment>
<evidence type="ECO:0000256" key="4">
    <source>
        <dbReference type="ARBA" id="ARBA00001965"/>
    </source>
</evidence>
<dbReference type="EC" id="3.1.2.6" evidence="7"/>
<evidence type="ECO:0000256" key="6">
    <source>
        <dbReference type="ARBA" id="ARBA00006759"/>
    </source>
</evidence>
<keyword evidence="13" id="KW-1185">Reference proteome</keyword>
<dbReference type="InterPro" id="IPR001279">
    <property type="entry name" value="Metallo-B-lactamas"/>
</dbReference>
<evidence type="ECO:0000256" key="7">
    <source>
        <dbReference type="ARBA" id="ARBA00011917"/>
    </source>
</evidence>
<dbReference type="InterPro" id="IPR035680">
    <property type="entry name" value="Clx_II_MBL"/>
</dbReference>
<sequence length="378" mass="42054">MRTALLRLGRHSAPLHLLLIRARIPKLCSRPTLLLLPLRVAFRALGFDLLLPRSLPQSAFVLLPVICEVGRANMWANMRKRWLMKQMLYGFGALFLRPIKTLRGECQSFGVSQFLCNITSMASSLEIELVPCLQDNYAYLLHDTDTGTVGVVDPTDALPVINALDRKNQNLTYILNTHHHHDHTGGNMELKARYGAKVIGSSKDKDRIPGIDITLHDGETWMFAGHEVLLMETPGHTKGHVSYYFPGCGAVFTGDTLFSLSCGKLFEGSPEQMLSSLQKIMSLPEETNVYCGHEYTMNNAKFALSIEPNNEALQAYAAHVAQLHSKNLPTIPTMLKTEKLCNPFLRTSSTEIRQALNIPLSASDAKALGIIRQAKDNF</sequence>
<comment type="similarity">
    <text evidence="6">Belongs to the metallo-beta-lactamase superfamily. Glyoxalase II family.</text>
</comment>
<keyword evidence="8" id="KW-0479">Metal-binding</keyword>
<dbReference type="InterPro" id="IPR036866">
    <property type="entry name" value="RibonucZ/Hydroxyglut_hydro"/>
</dbReference>
<organism evidence="13 14">
    <name type="scientific">Dioscorea cayennensis subsp. rotundata</name>
    <name type="common">White Guinea yam</name>
    <name type="synonym">Dioscorea rotundata</name>
    <dbReference type="NCBI Taxonomy" id="55577"/>
    <lineage>
        <taxon>Eukaryota</taxon>
        <taxon>Viridiplantae</taxon>
        <taxon>Streptophyta</taxon>
        <taxon>Embryophyta</taxon>
        <taxon>Tracheophyta</taxon>
        <taxon>Spermatophyta</taxon>
        <taxon>Magnoliopsida</taxon>
        <taxon>Liliopsida</taxon>
        <taxon>Dioscoreales</taxon>
        <taxon>Dioscoreaceae</taxon>
        <taxon>Dioscorea</taxon>
    </lineage>
</organism>
<evidence type="ECO:0000256" key="10">
    <source>
        <dbReference type="ARBA" id="ARBA00022833"/>
    </source>
</evidence>
<gene>
    <name evidence="14" type="primary">LOC120259029</name>
</gene>
<evidence type="ECO:0000256" key="3">
    <source>
        <dbReference type="ARBA" id="ARBA00001954"/>
    </source>
</evidence>
<evidence type="ECO:0000256" key="2">
    <source>
        <dbReference type="ARBA" id="ARBA00001947"/>
    </source>
</evidence>
<dbReference type="Pfam" id="PF16123">
    <property type="entry name" value="HAGH_C"/>
    <property type="match status" value="1"/>
</dbReference>
<dbReference type="PANTHER" id="PTHR43705:SF1">
    <property type="entry name" value="HYDROXYACYLGLUTATHIONE HYDROLASE GLOB"/>
    <property type="match status" value="1"/>
</dbReference>
<accession>A0AB40B5W1</accession>
<dbReference type="NCBIfam" id="TIGR03413">
    <property type="entry name" value="GSH_gloB"/>
    <property type="match status" value="1"/>
</dbReference>
<dbReference type="RefSeq" id="XP_039122488.1">
    <property type="nucleotide sequence ID" value="XM_039266554.1"/>
</dbReference>
<protein>
    <recommendedName>
        <fullName evidence="7">hydroxyacylglutathione hydrolase</fullName>
        <ecNumber evidence="7">3.1.2.6</ecNumber>
    </recommendedName>
    <alternativeName>
        <fullName evidence="11">Glyoxalase II</fullName>
    </alternativeName>
</protein>
<dbReference type="AlphaFoldDB" id="A0AB40B5W1"/>
<dbReference type="PANTHER" id="PTHR43705">
    <property type="entry name" value="HYDROXYACYLGLUTATHIONE HYDROLASE"/>
    <property type="match status" value="1"/>
</dbReference>
<dbReference type="InterPro" id="IPR032282">
    <property type="entry name" value="HAGH_C"/>
</dbReference>
<dbReference type="SUPFAM" id="SSF56281">
    <property type="entry name" value="Metallo-hydrolase/oxidoreductase"/>
    <property type="match status" value="1"/>
</dbReference>
<comment type="catalytic activity">
    <reaction evidence="1">
        <text>an S-(2-hydroxyacyl)glutathione + H2O = a 2-hydroxy carboxylate + glutathione + H(+)</text>
        <dbReference type="Rhea" id="RHEA:21864"/>
        <dbReference type="ChEBI" id="CHEBI:15377"/>
        <dbReference type="ChEBI" id="CHEBI:15378"/>
        <dbReference type="ChEBI" id="CHEBI:57925"/>
        <dbReference type="ChEBI" id="CHEBI:58896"/>
        <dbReference type="ChEBI" id="CHEBI:71261"/>
        <dbReference type="EC" id="3.1.2.6"/>
    </reaction>
</comment>
<dbReference type="HAMAP" id="MF_01374">
    <property type="entry name" value="Glyoxalase_2"/>
    <property type="match status" value="1"/>
</dbReference>
<dbReference type="CDD" id="cd07723">
    <property type="entry name" value="hydroxyacylglutathione_hydrolase_MBL-fold"/>
    <property type="match status" value="1"/>
</dbReference>
<feature type="domain" description="Metallo-beta-lactamase" evidence="12">
    <location>
        <begin position="135"/>
        <end position="293"/>
    </location>
</feature>
<dbReference type="GeneID" id="120259029"/>
<evidence type="ECO:0000256" key="9">
    <source>
        <dbReference type="ARBA" id="ARBA00022801"/>
    </source>
</evidence>
<evidence type="ECO:0000259" key="12">
    <source>
        <dbReference type="SMART" id="SM00849"/>
    </source>
</evidence>
<dbReference type="FunFam" id="3.60.15.10:FF:000019">
    <property type="entry name" value="Hydroxyacylglutathione hydrolase, mitochondrial"/>
    <property type="match status" value="1"/>
</dbReference>
<dbReference type="SMART" id="SM00849">
    <property type="entry name" value="Lactamase_B"/>
    <property type="match status" value="1"/>
</dbReference>
<dbReference type="GO" id="GO:0019243">
    <property type="term" value="P:methylglyoxal catabolic process to D-lactate via S-lactoyl-glutathione"/>
    <property type="evidence" value="ECO:0007669"/>
    <property type="project" value="InterPro"/>
</dbReference>
<evidence type="ECO:0000256" key="1">
    <source>
        <dbReference type="ARBA" id="ARBA00001623"/>
    </source>
</evidence>
<evidence type="ECO:0000313" key="14">
    <source>
        <dbReference type="RefSeq" id="XP_039122488.1"/>
    </source>
</evidence>
<comment type="cofactor">
    <cofactor evidence="2">
        <name>Zn(2+)</name>
        <dbReference type="ChEBI" id="CHEBI:29105"/>
    </cofactor>
</comment>
<dbReference type="GO" id="GO:0004416">
    <property type="term" value="F:hydroxyacylglutathione hydrolase activity"/>
    <property type="evidence" value="ECO:0007669"/>
    <property type="project" value="UniProtKB-EC"/>
</dbReference>
<evidence type="ECO:0000256" key="8">
    <source>
        <dbReference type="ARBA" id="ARBA00022723"/>
    </source>
</evidence>
<dbReference type="Gene3D" id="3.60.15.10">
    <property type="entry name" value="Ribonuclease Z/Hydroxyacylglutathione hydrolase-like"/>
    <property type="match status" value="1"/>
</dbReference>
<comment type="cofactor">
    <cofactor evidence="4">
        <name>Fe(3+)</name>
        <dbReference type="ChEBI" id="CHEBI:29034"/>
    </cofactor>
</comment>